<sequence>MINEFARLNVRPGQTGEFETAFTQAAGIIRKMPGFIRLNLHRHHDEAGIYLLHVQWQNIESHRNGFRESPEYRQWRALLHHFYDPFPVVEYFETILTAD</sequence>
<reference evidence="3" key="2">
    <citation type="submission" date="2024-02" db="EMBL/GenBank/DDBJ databases">
        <title>Neisseria leonii sp. nov.</title>
        <authorList>
            <person name="Boutroux M."/>
            <person name="Favre-Rochex S."/>
            <person name="Gorgette O."/>
            <person name="Touak G."/>
            <person name="Muhle E."/>
            <person name="Chesneau O."/>
            <person name="Clermont D."/>
            <person name="Rahi P."/>
        </authorList>
    </citation>
    <scope>NUCLEOTIDE SEQUENCE</scope>
    <source>
        <strain evidence="3">51.81</strain>
    </source>
</reference>
<dbReference type="SUPFAM" id="SSF54909">
    <property type="entry name" value="Dimeric alpha+beta barrel"/>
    <property type="match status" value="1"/>
</dbReference>
<dbReference type="PROSITE" id="PS51725">
    <property type="entry name" value="ABM"/>
    <property type="match status" value="1"/>
</dbReference>
<dbReference type="Gene3D" id="3.30.70.100">
    <property type="match status" value="1"/>
</dbReference>
<evidence type="ECO:0000313" key="2">
    <source>
        <dbReference type="EMBL" id="MDD9327202.1"/>
    </source>
</evidence>
<keyword evidence="2" id="KW-0503">Monooxygenase</keyword>
<dbReference type="InterPro" id="IPR007138">
    <property type="entry name" value="ABM_dom"/>
</dbReference>
<proteinExistence type="predicted"/>
<dbReference type="EC" id="1.14.-.-" evidence="3"/>
<accession>A0A9X4E0G8</accession>
<dbReference type="EMBL" id="JAPQFL010000001">
    <property type="protein sequence ID" value="MDD9327202.1"/>
    <property type="molecule type" value="Genomic_DNA"/>
</dbReference>
<keyword evidence="4" id="KW-1185">Reference proteome</keyword>
<dbReference type="Pfam" id="PF03992">
    <property type="entry name" value="ABM"/>
    <property type="match status" value="1"/>
</dbReference>
<dbReference type="RefSeq" id="WP_274571169.1">
    <property type="nucleotide sequence ID" value="NZ_CP145606.1"/>
</dbReference>
<keyword evidence="3" id="KW-0560">Oxidoreductase</keyword>
<reference evidence="2" key="1">
    <citation type="submission" date="2022-10" db="EMBL/GenBank/DDBJ databases">
        <authorList>
            <person name="Boutroux M."/>
        </authorList>
    </citation>
    <scope>NUCLEOTIDE SEQUENCE</scope>
    <source>
        <strain evidence="2">51.81</strain>
    </source>
</reference>
<dbReference type="GO" id="GO:0004497">
    <property type="term" value="F:monooxygenase activity"/>
    <property type="evidence" value="ECO:0007669"/>
    <property type="project" value="UniProtKB-KW"/>
</dbReference>
<gene>
    <name evidence="2" type="ORF">ORY91_000583</name>
    <name evidence="3" type="ORF">V9W64_02295</name>
</gene>
<evidence type="ECO:0000259" key="1">
    <source>
        <dbReference type="PROSITE" id="PS51725"/>
    </source>
</evidence>
<evidence type="ECO:0000313" key="4">
    <source>
        <dbReference type="Proteomes" id="UP001149607"/>
    </source>
</evidence>
<dbReference type="Proteomes" id="UP001149607">
    <property type="component" value="Chromosome"/>
</dbReference>
<name>A0A9X4E0G8_9NEIS</name>
<dbReference type="InterPro" id="IPR011008">
    <property type="entry name" value="Dimeric_a/b-barrel"/>
</dbReference>
<dbReference type="AlphaFoldDB" id="A0A9X4E0G8"/>
<feature type="domain" description="ABM" evidence="1">
    <location>
        <begin position="2"/>
        <end position="92"/>
    </location>
</feature>
<protein>
    <submittedName>
        <fullName evidence="2">Antibiotic biosynthesis monooxygenase</fullName>
        <ecNumber evidence="3">1.14.-.-</ecNumber>
    </submittedName>
</protein>
<evidence type="ECO:0000313" key="3">
    <source>
        <dbReference type="EMBL" id="WWY03594.1"/>
    </source>
</evidence>
<dbReference type="EMBL" id="CP146598">
    <property type="protein sequence ID" value="WWY03594.1"/>
    <property type="molecule type" value="Genomic_DNA"/>
</dbReference>
<organism evidence="2">
    <name type="scientific">Neisseria leonii</name>
    <dbReference type="NCBI Taxonomy" id="2995413"/>
    <lineage>
        <taxon>Bacteria</taxon>
        <taxon>Pseudomonadati</taxon>
        <taxon>Pseudomonadota</taxon>
        <taxon>Betaproteobacteria</taxon>
        <taxon>Neisseriales</taxon>
        <taxon>Neisseriaceae</taxon>
        <taxon>Neisseria</taxon>
    </lineage>
</organism>